<evidence type="ECO:0000259" key="3">
    <source>
        <dbReference type="PROSITE" id="PS50859"/>
    </source>
</evidence>
<accession>A0AAF0D2A4</accession>
<dbReference type="EMBL" id="CP091871">
    <property type="protein sequence ID" value="WEU40337.1"/>
    <property type="molecule type" value="Genomic_DNA"/>
</dbReference>
<evidence type="ECO:0000256" key="1">
    <source>
        <dbReference type="ARBA" id="ARBA00004370"/>
    </source>
</evidence>
<sequence>MLKDNTGKNQICEYDKSVEAIYILDKAGSILASYNQRKVDERLLEEVKNIYERKMRRRTLNSYQLNCHKIWYIKEDGIIFSMLTTSSLPEKVSKHILKLIKKPFLQGFKENLETYYKQRKIIQSYEEILKGCCYPLFIEILVKELEEKKQ</sequence>
<dbReference type="InterPro" id="IPR010908">
    <property type="entry name" value="Longin_dom"/>
</dbReference>
<reference evidence="4" key="2">
    <citation type="journal article" date="2022" name="Nat. Microbiol.">
        <title>A closed Candidatus Odinarchaeum chromosome exposes Asgard archaeal viruses.</title>
        <authorList>
            <person name="Tamarit D."/>
            <person name="Caceres E.F."/>
            <person name="Krupovic M."/>
            <person name="Nijland R."/>
            <person name="Eme L."/>
            <person name="Robinson N.P."/>
            <person name="Ettema T.J.G."/>
        </authorList>
    </citation>
    <scope>NUCLEOTIDE SEQUENCE</scope>
    <source>
        <strain evidence="4">LCB_4</strain>
    </source>
</reference>
<dbReference type="KEGG" id="oyw:OdinLCB4_007680"/>
<dbReference type="GO" id="GO:0016020">
    <property type="term" value="C:membrane"/>
    <property type="evidence" value="ECO:0007669"/>
    <property type="project" value="UniProtKB-SubCell"/>
</dbReference>
<reference evidence="4" key="1">
    <citation type="journal article" date="2017" name="Nature">
        <title>Asgard archaea illuminate the origin of eukaryotic cellular complexity.</title>
        <authorList>
            <person name="Zaremba-Niedzwiedzka K."/>
            <person name="Caceres E.F."/>
            <person name="Saw J.H."/>
            <person name="Backstrom D."/>
            <person name="Juzokaite L."/>
            <person name="Vancaester E."/>
            <person name="Seitz K.W."/>
            <person name="Anantharaman K."/>
            <person name="Starnawski P."/>
            <person name="Kjeldsen K.U."/>
            <person name="Scott M.B."/>
            <person name="Nunoura T."/>
            <person name="Banfield J.F."/>
            <person name="Schramm A."/>
            <person name="Baker B.J."/>
            <person name="Spang A."/>
            <person name="Ettema T.J.G."/>
        </authorList>
    </citation>
    <scope>NUCLEOTIDE SEQUENCE</scope>
    <source>
        <strain evidence="4">LCB_4</strain>
    </source>
</reference>
<evidence type="ECO:0000256" key="2">
    <source>
        <dbReference type="ARBA" id="ARBA00023136"/>
    </source>
</evidence>
<protein>
    <recommendedName>
        <fullName evidence="3">Longin domain-containing protein</fullName>
    </recommendedName>
</protein>
<dbReference type="AlphaFoldDB" id="A0AAF0D2A4"/>
<name>A0AAF0D2A4_ODILC</name>
<evidence type="ECO:0000313" key="4">
    <source>
        <dbReference type="EMBL" id="WEU40337.1"/>
    </source>
</evidence>
<dbReference type="Proteomes" id="UP000186851">
    <property type="component" value="Chromosome"/>
</dbReference>
<dbReference type="PROSITE" id="PS50859">
    <property type="entry name" value="LONGIN"/>
    <property type="match status" value="1"/>
</dbReference>
<dbReference type="Gene3D" id="3.30.450.50">
    <property type="entry name" value="Longin domain"/>
    <property type="match status" value="1"/>
</dbReference>
<proteinExistence type="predicted"/>
<feature type="domain" description="Longin" evidence="3">
    <location>
        <begin position="47"/>
        <end position="129"/>
    </location>
</feature>
<dbReference type="InterPro" id="IPR011012">
    <property type="entry name" value="Longin-like_dom_sf"/>
</dbReference>
<dbReference type="SUPFAM" id="SSF64356">
    <property type="entry name" value="SNARE-like"/>
    <property type="match status" value="1"/>
</dbReference>
<evidence type="ECO:0000313" key="5">
    <source>
        <dbReference type="Proteomes" id="UP000186851"/>
    </source>
</evidence>
<keyword evidence="2" id="KW-0472">Membrane</keyword>
<organism evidence="4 5">
    <name type="scientific">Odinarchaeota yellowstonii (strain LCB_4)</name>
    <dbReference type="NCBI Taxonomy" id="1841599"/>
    <lineage>
        <taxon>Archaea</taxon>
        <taxon>Promethearchaeati</taxon>
        <taxon>Candidatus Odinarchaeota</taxon>
        <taxon>Candidatus Odinarchaeia</taxon>
        <taxon>Candidatus Odinarchaeales</taxon>
        <taxon>Candidatus Odinarchaeaceae</taxon>
        <taxon>Candidatus Odinarchaeum</taxon>
    </lineage>
</organism>
<comment type="subcellular location">
    <subcellularLocation>
        <location evidence="1">Membrane</location>
    </subcellularLocation>
</comment>
<gene>
    <name evidence="4" type="ORF">OdinLCB4_007680</name>
</gene>